<dbReference type="GO" id="GO:0000723">
    <property type="term" value="P:telomere maintenance"/>
    <property type="evidence" value="ECO:0007669"/>
    <property type="project" value="InterPro"/>
</dbReference>
<dbReference type="SMART" id="SM00382">
    <property type="entry name" value="AAA"/>
    <property type="match status" value="1"/>
</dbReference>
<dbReference type="InterPro" id="IPR010285">
    <property type="entry name" value="DNA_helicase_pif1-like_DEAD"/>
</dbReference>
<proteinExistence type="predicted"/>
<dbReference type="PANTHER" id="PTHR47642:SF7">
    <property type="entry name" value="ATP-DEPENDENT DNA HELICASE PIF1"/>
    <property type="match status" value="1"/>
</dbReference>
<dbReference type="AlphaFoldDB" id="A0A6C0CRE8"/>
<dbReference type="InterPro" id="IPR003593">
    <property type="entry name" value="AAA+_ATPase"/>
</dbReference>
<organism evidence="2">
    <name type="scientific">viral metagenome</name>
    <dbReference type="NCBI Taxonomy" id="1070528"/>
    <lineage>
        <taxon>unclassified sequences</taxon>
        <taxon>metagenomes</taxon>
        <taxon>organismal metagenomes</taxon>
    </lineage>
</organism>
<dbReference type="InterPro" id="IPR027417">
    <property type="entry name" value="P-loop_NTPase"/>
</dbReference>
<dbReference type="InterPro" id="IPR049163">
    <property type="entry name" value="Pif1-like_2B_dom"/>
</dbReference>
<evidence type="ECO:0000259" key="1">
    <source>
        <dbReference type="SMART" id="SM00382"/>
    </source>
</evidence>
<dbReference type="EMBL" id="MN739479">
    <property type="protein sequence ID" value="QHT07128.1"/>
    <property type="molecule type" value="Genomic_DNA"/>
</dbReference>
<dbReference type="Pfam" id="PF21530">
    <property type="entry name" value="Pif1_2B_dom"/>
    <property type="match status" value="1"/>
</dbReference>
<dbReference type="PANTHER" id="PTHR47642">
    <property type="entry name" value="ATP-DEPENDENT DNA HELICASE"/>
    <property type="match status" value="1"/>
</dbReference>
<protein>
    <recommendedName>
        <fullName evidence="1">AAA+ ATPase domain-containing protein</fullName>
    </recommendedName>
</protein>
<accession>A0A6C0CRE8</accession>
<name>A0A6C0CRE8_9ZZZZ</name>
<dbReference type="GO" id="GO:0006281">
    <property type="term" value="P:DNA repair"/>
    <property type="evidence" value="ECO:0007669"/>
    <property type="project" value="InterPro"/>
</dbReference>
<dbReference type="InterPro" id="IPR051055">
    <property type="entry name" value="PIF1_helicase"/>
</dbReference>
<dbReference type="GO" id="GO:0003678">
    <property type="term" value="F:DNA helicase activity"/>
    <property type="evidence" value="ECO:0007669"/>
    <property type="project" value="InterPro"/>
</dbReference>
<dbReference type="Gene3D" id="3.40.50.300">
    <property type="entry name" value="P-loop containing nucleotide triphosphate hydrolases"/>
    <property type="match status" value="2"/>
</dbReference>
<dbReference type="CDD" id="cd18809">
    <property type="entry name" value="SF1_C_RecD"/>
    <property type="match status" value="1"/>
</dbReference>
<dbReference type="SUPFAM" id="SSF52540">
    <property type="entry name" value="P-loop containing nucleoside triphosphate hydrolases"/>
    <property type="match status" value="2"/>
</dbReference>
<reference evidence="2" key="1">
    <citation type="journal article" date="2020" name="Nature">
        <title>Giant virus diversity and host interactions through global metagenomics.</title>
        <authorList>
            <person name="Schulz F."/>
            <person name="Roux S."/>
            <person name="Paez-Espino D."/>
            <person name="Jungbluth S."/>
            <person name="Walsh D.A."/>
            <person name="Denef V.J."/>
            <person name="McMahon K.D."/>
            <person name="Konstantinidis K.T."/>
            <person name="Eloe-Fadrosh E.A."/>
            <person name="Kyrpides N.C."/>
            <person name="Woyke T."/>
        </authorList>
    </citation>
    <scope>NUCLEOTIDE SEQUENCE</scope>
    <source>
        <strain evidence="2">GVMAG-M-3300021962-46</strain>
    </source>
</reference>
<feature type="domain" description="AAA+ ATPase" evidence="1">
    <location>
        <begin position="22"/>
        <end position="170"/>
    </location>
</feature>
<evidence type="ECO:0000313" key="2">
    <source>
        <dbReference type="EMBL" id="QHT07128.1"/>
    </source>
</evidence>
<sequence length="411" mass="46715">MENQNNGLDESQKKILDEVFQSNRNIVLLGSAGTGKSTIIREIVKRSKKYKKHIGITATTGCAAILIGGNTLHSFLGIGTAEDTPIKLANRIMNNVYIPIKLIKLQILIIDEISMMNDVLLSKVSEVLSIIRNNPMPFGGVQVIMVGDFYQLPPISDNFCFKSDIWDKMNFSIHVLTKIYRQRDPLFLEILTKARDGNITNEDIAILKKCDGKSFPENIIPTRIYSLNVDVSRINERYYNELETVEKTYETQYKNIKSKNYATRMKIPELLKLRLGSQVMITKNIDPDNNIINGTRGVVISLEEACVKIQLVNKKEYIVNEVKVISFDEPNIEIEYIPLKLAWAITIHKSQGLTLDCAEIDLGKSIFQTGQAYTALSRVKDLNSVHIMDVNKKSFRTHSEVKEFYKKVYNS</sequence>
<dbReference type="Pfam" id="PF05970">
    <property type="entry name" value="PIF1"/>
    <property type="match status" value="1"/>
</dbReference>